<keyword evidence="5" id="KW-0378">Hydrolase</keyword>
<keyword evidence="2" id="KW-0238">DNA-binding</keyword>
<evidence type="ECO:0000256" key="1">
    <source>
        <dbReference type="ARBA" id="ARBA00023015"/>
    </source>
</evidence>
<dbReference type="InterPro" id="IPR003615">
    <property type="entry name" value="HNH_nuc"/>
</dbReference>
<dbReference type="SUPFAM" id="SSF54171">
    <property type="entry name" value="DNA-binding domain"/>
    <property type="match status" value="1"/>
</dbReference>
<keyword evidence="3" id="KW-0804">Transcription</keyword>
<dbReference type="RefSeq" id="WP_132866580.1">
    <property type="nucleotide sequence ID" value="NZ_JTJC03000001.1"/>
</dbReference>
<dbReference type="InterPro" id="IPR036955">
    <property type="entry name" value="AP2/ERF_dom_sf"/>
</dbReference>
<evidence type="ECO:0000313" key="6">
    <source>
        <dbReference type="Proteomes" id="UP000031532"/>
    </source>
</evidence>
<accession>A0A9X5E227</accession>
<dbReference type="Gene3D" id="3.90.75.20">
    <property type="match status" value="1"/>
</dbReference>
<evidence type="ECO:0000256" key="3">
    <source>
        <dbReference type="ARBA" id="ARBA00023163"/>
    </source>
</evidence>
<protein>
    <submittedName>
        <fullName evidence="5">HNH endonuclease</fullName>
    </submittedName>
</protein>
<keyword evidence="5" id="KW-0540">Nuclease</keyword>
<name>A0A9X5E227_9CYAN</name>
<dbReference type="InterPro" id="IPR016177">
    <property type="entry name" value="DNA-bd_dom_sf"/>
</dbReference>
<evidence type="ECO:0000313" key="5">
    <source>
        <dbReference type="EMBL" id="NHC33803.1"/>
    </source>
</evidence>
<dbReference type="GO" id="GO:0004519">
    <property type="term" value="F:endonuclease activity"/>
    <property type="evidence" value="ECO:0007669"/>
    <property type="project" value="UniProtKB-KW"/>
</dbReference>
<dbReference type="Proteomes" id="UP000031532">
    <property type="component" value="Unassembled WGS sequence"/>
</dbReference>
<dbReference type="PROSITE" id="PS51032">
    <property type="entry name" value="AP2_ERF"/>
    <property type="match status" value="1"/>
</dbReference>
<dbReference type="InterPro" id="IPR044925">
    <property type="entry name" value="His-Me_finger_sf"/>
</dbReference>
<dbReference type="Gene3D" id="3.30.730.10">
    <property type="entry name" value="AP2/ERF domain"/>
    <property type="match status" value="1"/>
</dbReference>
<gene>
    <name evidence="5" type="ORF">QH73_0003850</name>
</gene>
<keyword evidence="1" id="KW-0805">Transcription regulation</keyword>
<proteinExistence type="predicted"/>
<dbReference type="SMART" id="SM00380">
    <property type="entry name" value="AP2"/>
    <property type="match status" value="1"/>
</dbReference>
<dbReference type="Pfam" id="PF13392">
    <property type="entry name" value="HNH_3"/>
    <property type="match status" value="1"/>
</dbReference>
<dbReference type="InterPro" id="IPR001471">
    <property type="entry name" value="AP2/ERF_dom"/>
</dbReference>
<evidence type="ECO:0000256" key="2">
    <source>
        <dbReference type="ARBA" id="ARBA00023125"/>
    </source>
</evidence>
<reference evidence="5 6" key="1">
    <citation type="journal article" date="2015" name="Genome Announc.">
        <title>Draft Genome Sequence of the Terrestrial Cyanobacterium Scytonema millei VB511283, Isolated from Eastern India.</title>
        <authorList>
            <person name="Sen D."/>
            <person name="Chandrababunaidu M.M."/>
            <person name="Singh D."/>
            <person name="Sanghi N."/>
            <person name="Ghorai A."/>
            <person name="Mishra G.P."/>
            <person name="Madduluri M."/>
            <person name="Adhikary S.P."/>
            <person name="Tripathy S."/>
        </authorList>
    </citation>
    <scope>NUCLEOTIDE SEQUENCE [LARGE SCALE GENOMIC DNA]</scope>
    <source>
        <strain evidence="5 6">VB511283</strain>
    </source>
</reference>
<dbReference type="AlphaFoldDB" id="A0A9X5E227"/>
<organism evidence="5 6">
    <name type="scientific">Scytonema millei VB511283</name>
    <dbReference type="NCBI Taxonomy" id="1245923"/>
    <lineage>
        <taxon>Bacteria</taxon>
        <taxon>Bacillati</taxon>
        <taxon>Cyanobacteriota</taxon>
        <taxon>Cyanophyceae</taxon>
        <taxon>Nostocales</taxon>
        <taxon>Scytonemataceae</taxon>
        <taxon>Scytonema</taxon>
    </lineage>
</organism>
<dbReference type="SUPFAM" id="SSF54060">
    <property type="entry name" value="His-Me finger endonucleases"/>
    <property type="match status" value="1"/>
</dbReference>
<comment type="caution">
    <text evidence="5">The sequence shown here is derived from an EMBL/GenBank/DDBJ whole genome shotgun (WGS) entry which is preliminary data.</text>
</comment>
<sequence length="164" mass="19031">MKTVELTQGQMAIVDDEVFEVVNRWKWHYNKGYAVSDISYVDYGGKRGIHKICMHRWVLESFYNIRIGGLQVDHINGVKTDNRLVNLRVVTSQQNRFNTNQPRNNTSGFKGVSFDKAVGKYGAWIKHDGRKHFLGYYRVIEEAALAYNRAALKYHGEYARLNEV</sequence>
<evidence type="ECO:0000259" key="4">
    <source>
        <dbReference type="PROSITE" id="PS51032"/>
    </source>
</evidence>
<dbReference type="EMBL" id="JTJC03000001">
    <property type="protein sequence ID" value="NHC33803.1"/>
    <property type="molecule type" value="Genomic_DNA"/>
</dbReference>
<feature type="domain" description="AP2/ERF" evidence="4">
    <location>
        <begin position="108"/>
        <end position="164"/>
    </location>
</feature>
<dbReference type="GO" id="GO:0003677">
    <property type="term" value="F:DNA binding"/>
    <property type="evidence" value="ECO:0007669"/>
    <property type="project" value="UniProtKB-KW"/>
</dbReference>
<dbReference type="OrthoDB" id="481858at2"/>
<dbReference type="GO" id="GO:0003700">
    <property type="term" value="F:DNA-binding transcription factor activity"/>
    <property type="evidence" value="ECO:0007669"/>
    <property type="project" value="InterPro"/>
</dbReference>
<keyword evidence="5" id="KW-0255">Endonuclease</keyword>
<keyword evidence="6" id="KW-1185">Reference proteome</keyword>